<evidence type="ECO:0000256" key="6">
    <source>
        <dbReference type="ARBA" id="ARBA00023136"/>
    </source>
</evidence>
<proteinExistence type="inferred from homology"/>
<keyword evidence="7" id="KW-0998">Cell outer membrane</keyword>
<dbReference type="PANTHER" id="PTHR35093:SF8">
    <property type="entry name" value="OUTER MEMBRANE PROTEIN NMB0088-RELATED"/>
    <property type="match status" value="1"/>
</dbReference>
<dbReference type="Gene3D" id="2.40.160.60">
    <property type="entry name" value="Outer membrane protein transport protein (OMPP1/FadL/TodX)"/>
    <property type="match status" value="1"/>
</dbReference>
<protein>
    <recommendedName>
        <fullName evidence="11">Aromatic hydrocarbon degradation protein</fullName>
    </recommendedName>
</protein>
<gene>
    <name evidence="9" type="ORF">FRD01_04665</name>
</gene>
<evidence type="ECO:0000256" key="4">
    <source>
        <dbReference type="ARBA" id="ARBA00022692"/>
    </source>
</evidence>
<feature type="signal peptide" evidence="8">
    <location>
        <begin position="1"/>
        <end position="21"/>
    </location>
</feature>
<evidence type="ECO:0000313" key="9">
    <source>
        <dbReference type="EMBL" id="QED26549.1"/>
    </source>
</evidence>
<evidence type="ECO:0000256" key="3">
    <source>
        <dbReference type="ARBA" id="ARBA00022452"/>
    </source>
</evidence>
<dbReference type="PANTHER" id="PTHR35093">
    <property type="entry name" value="OUTER MEMBRANE PROTEIN NMB0088-RELATED"/>
    <property type="match status" value="1"/>
</dbReference>
<feature type="chain" id="PRO_5023086571" description="Aromatic hydrocarbon degradation protein" evidence="8">
    <location>
        <begin position="22"/>
        <end position="483"/>
    </location>
</feature>
<keyword evidence="10" id="KW-1185">Reference proteome</keyword>
<evidence type="ECO:0000256" key="5">
    <source>
        <dbReference type="ARBA" id="ARBA00022729"/>
    </source>
</evidence>
<dbReference type="Pfam" id="PF03349">
    <property type="entry name" value="Toluene_X"/>
    <property type="match status" value="1"/>
</dbReference>
<dbReference type="AlphaFoldDB" id="A0A5B8XSY8"/>
<dbReference type="InterPro" id="IPR005017">
    <property type="entry name" value="OMPP1/FadL/TodX"/>
</dbReference>
<reference evidence="9 10" key="1">
    <citation type="submission" date="2019-08" db="EMBL/GenBank/DDBJ databases">
        <authorList>
            <person name="Liang Q."/>
        </authorList>
    </citation>
    <scope>NUCLEOTIDE SEQUENCE [LARGE SCALE GENOMIC DNA]</scope>
    <source>
        <strain evidence="9 10">V1718</strain>
    </source>
</reference>
<name>A0A5B8XSY8_9DELT</name>
<comment type="similarity">
    <text evidence="2">Belongs to the OmpP1/FadL family.</text>
</comment>
<keyword evidence="6" id="KW-0472">Membrane</keyword>
<evidence type="ECO:0000256" key="2">
    <source>
        <dbReference type="ARBA" id="ARBA00008163"/>
    </source>
</evidence>
<organism evidence="9 10">
    <name type="scientific">Microvenator marinus</name>
    <dbReference type="NCBI Taxonomy" id="2600177"/>
    <lineage>
        <taxon>Bacteria</taxon>
        <taxon>Deltaproteobacteria</taxon>
        <taxon>Bradymonadales</taxon>
        <taxon>Microvenatoraceae</taxon>
        <taxon>Microvenator</taxon>
    </lineage>
</organism>
<dbReference type="EMBL" id="CP042467">
    <property type="protein sequence ID" value="QED26549.1"/>
    <property type="molecule type" value="Genomic_DNA"/>
</dbReference>
<dbReference type="GO" id="GO:0009279">
    <property type="term" value="C:cell outer membrane"/>
    <property type="evidence" value="ECO:0007669"/>
    <property type="project" value="UniProtKB-SubCell"/>
</dbReference>
<dbReference type="OrthoDB" id="9922at2"/>
<evidence type="ECO:0000256" key="7">
    <source>
        <dbReference type="ARBA" id="ARBA00023237"/>
    </source>
</evidence>
<keyword evidence="4" id="KW-0812">Transmembrane</keyword>
<dbReference type="RefSeq" id="WP_146958078.1">
    <property type="nucleotide sequence ID" value="NZ_CP042467.1"/>
</dbReference>
<evidence type="ECO:0008006" key="11">
    <source>
        <dbReference type="Google" id="ProtNLM"/>
    </source>
</evidence>
<keyword evidence="5 8" id="KW-0732">Signal</keyword>
<dbReference type="GO" id="GO:0015483">
    <property type="term" value="F:long-chain fatty acid transporting porin activity"/>
    <property type="evidence" value="ECO:0007669"/>
    <property type="project" value="TreeGrafter"/>
</dbReference>
<evidence type="ECO:0000256" key="8">
    <source>
        <dbReference type="SAM" id="SignalP"/>
    </source>
</evidence>
<dbReference type="Proteomes" id="UP000321595">
    <property type="component" value="Chromosome"/>
</dbReference>
<keyword evidence="3" id="KW-1134">Transmembrane beta strand</keyword>
<evidence type="ECO:0000256" key="1">
    <source>
        <dbReference type="ARBA" id="ARBA00004571"/>
    </source>
</evidence>
<dbReference type="KEGG" id="bbae:FRD01_04665"/>
<accession>A0A5B8XSY8</accession>
<dbReference type="SUPFAM" id="SSF56935">
    <property type="entry name" value="Porins"/>
    <property type="match status" value="1"/>
</dbReference>
<sequence length="483" mass="52767">MKPTQFWLSLACLILPNIALGAGFEIPENTTRSVARGGTGAVTKADPSALYFNPALLPRANGTQILLDLNLLTHDVTFSRNDLVLENTTREFEPTSNTSGLFAAPFLAISHDFGVDDLGVAVGVFGPSAYGKQCFGEWDGSECQFEYSNSAKHMMLSSDIIEVYFTAGAGYRFDLGNAGALSVGVAAALAWQRTNFSVVVDEVQVAPPFNEDPTNQSLLEARNLQDFQPTGFFGLTWEHSGFRVGASYRPPISWETTGEFELDFPEAFDGLAEIEGNTLNFDTEQAGSLRAGVVYEHGVHPGVEGAPQFDIEFNFVWEDWSRLEYFNIEPDVRLLIAGVEQPLNAVVQPKQWQDTYSFRLGGSYAPLPWLTTFAGGAWESAAQPEAFTNVDFASWERTTLGIGAALHLVEWLDIELAYSAIISPDRNVTDGEVYQPIPTSGCTGPDYQEDACATKGTPPGNPQNEGEWSTFSQIFSIGTTFKF</sequence>
<comment type="subcellular location">
    <subcellularLocation>
        <location evidence="1">Cell outer membrane</location>
        <topology evidence="1">Multi-pass membrane protein</topology>
    </subcellularLocation>
</comment>
<evidence type="ECO:0000313" key="10">
    <source>
        <dbReference type="Proteomes" id="UP000321595"/>
    </source>
</evidence>